<keyword evidence="3" id="KW-1185">Reference proteome</keyword>
<feature type="compositionally biased region" description="Basic residues" evidence="1">
    <location>
        <begin position="314"/>
        <end position="325"/>
    </location>
</feature>
<dbReference type="OrthoDB" id="3068835at2759"/>
<gene>
    <name evidence="2" type="ORF">G7Y89_g3394</name>
</gene>
<protein>
    <submittedName>
        <fullName evidence="2">Uncharacterized protein</fullName>
    </submittedName>
</protein>
<comment type="caution">
    <text evidence="2">The sequence shown here is derived from an EMBL/GenBank/DDBJ whole genome shotgun (WGS) entry which is preliminary data.</text>
</comment>
<feature type="compositionally biased region" description="Polar residues" evidence="1">
    <location>
        <begin position="1"/>
        <end position="21"/>
    </location>
</feature>
<dbReference type="InterPro" id="IPR053221">
    <property type="entry name" value="Burnettramic_acid_biosynth"/>
</dbReference>
<reference evidence="2 3" key="1">
    <citation type="submission" date="2020-03" db="EMBL/GenBank/DDBJ databases">
        <title>Draft Genome Sequence of Cudoniella acicularis.</title>
        <authorList>
            <person name="Buettner E."/>
            <person name="Kellner H."/>
        </authorList>
    </citation>
    <scope>NUCLEOTIDE SEQUENCE [LARGE SCALE GENOMIC DNA]</scope>
    <source>
        <strain evidence="2 3">DSM 108380</strain>
    </source>
</reference>
<accession>A0A8H4W582</accession>
<sequence length="384" mass="43243">MYSNHQTLSGQGQQRLQSPFDSPNPPPYVSNTSSQPYGLAGSRSEYNSFQTHQEHSTSAEPDQFQPNRRVAYVVYEDESSQPTPYQDRTPSLYSAPSSDIADSTDQEFFSQALAFAHNVSPRPSTISPLKKPIAIPQIAKGLGQPFSRAWAPELQSHGITQDQFLQFIDGLNVISTANPPLQILNLAGGALGMVPHHWTKLAATAIQLSARVGTSIISKGRTEIYLRDANSLFFAPRGLKAQIASGDAVGRVLGIPADQPLLWQLRSETLDMSTLERSLAVVRPYCSLLNFNVPPPAQQTTLLAKMSAMQVERQRKKNEKKGLKHREKDLEKEEKRRRKDEKREREGKNPKKNKEEKYAHKEEKRQEKEEKHARKILWILIENI</sequence>
<dbReference type="AlphaFoldDB" id="A0A8H4W582"/>
<feature type="compositionally biased region" description="Polar residues" evidence="1">
    <location>
        <begin position="80"/>
        <end position="100"/>
    </location>
</feature>
<evidence type="ECO:0000256" key="1">
    <source>
        <dbReference type="SAM" id="MobiDB-lite"/>
    </source>
</evidence>
<proteinExistence type="predicted"/>
<dbReference type="PANTHER" id="PTHR38887:SF1">
    <property type="entry name" value="RAS MODIFICATION PROTEIN ERF4"/>
    <property type="match status" value="1"/>
</dbReference>
<evidence type="ECO:0000313" key="2">
    <source>
        <dbReference type="EMBL" id="KAF4634708.1"/>
    </source>
</evidence>
<evidence type="ECO:0000313" key="3">
    <source>
        <dbReference type="Proteomes" id="UP000566819"/>
    </source>
</evidence>
<dbReference type="EMBL" id="JAAMPI010000165">
    <property type="protein sequence ID" value="KAF4634708.1"/>
    <property type="molecule type" value="Genomic_DNA"/>
</dbReference>
<dbReference type="Proteomes" id="UP000566819">
    <property type="component" value="Unassembled WGS sequence"/>
</dbReference>
<name>A0A8H4W582_9HELO</name>
<feature type="compositionally biased region" description="Basic and acidic residues" evidence="1">
    <location>
        <begin position="341"/>
        <end position="372"/>
    </location>
</feature>
<feature type="region of interest" description="Disordered" evidence="1">
    <location>
        <begin position="309"/>
        <end position="372"/>
    </location>
</feature>
<organism evidence="2 3">
    <name type="scientific">Cudoniella acicularis</name>
    <dbReference type="NCBI Taxonomy" id="354080"/>
    <lineage>
        <taxon>Eukaryota</taxon>
        <taxon>Fungi</taxon>
        <taxon>Dikarya</taxon>
        <taxon>Ascomycota</taxon>
        <taxon>Pezizomycotina</taxon>
        <taxon>Leotiomycetes</taxon>
        <taxon>Helotiales</taxon>
        <taxon>Tricladiaceae</taxon>
        <taxon>Cudoniella</taxon>
    </lineage>
</organism>
<feature type="region of interest" description="Disordered" evidence="1">
    <location>
        <begin position="1"/>
        <end position="100"/>
    </location>
</feature>
<dbReference type="PANTHER" id="PTHR38887">
    <property type="entry name" value="CHROMOSOME 21, WHOLE GENOME SHOTGUN SEQUENCE"/>
    <property type="match status" value="1"/>
</dbReference>